<dbReference type="PANTHER" id="PTHR36439">
    <property type="entry name" value="BLL4334 PROTEIN"/>
    <property type="match status" value="1"/>
</dbReference>
<proteinExistence type="predicted"/>
<dbReference type="Pfam" id="PF08002">
    <property type="entry name" value="DUF1697"/>
    <property type="match status" value="1"/>
</dbReference>
<evidence type="ECO:0000313" key="2">
    <source>
        <dbReference type="Proteomes" id="UP000054683"/>
    </source>
</evidence>
<evidence type="ECO:0008006" key="3">
    <source>
        <dbReference type="Google" id="ProtNLM"/>
    </source>
</evidence>
<dbReference type="AlphaFoldDB" id="A0A158IWW9"/>
<dbReference type="OrthoDB" id="9806494at2"/>
<reference evidence="1 2" key="1">
    <citation type="submission" date="2016-01" db="EMBL/GenBank/DDBJ databases">
        <authorList>
            <person name="Oliw E.H."/>
        </authorList>
    </citation>
    <scope>NUCLEOTIDE SEQUENCE [LARGE SCALE GENOMIC DNA]</scope>
    <source>
        <strain evidence="1">LMG 27134</strain>
    </source>
</reference>
<sequence length="181" mass="19726">MKKHAAFFRNLNLGRPNCPTKVQFEEAFVAAGAVSASSFLTNGTMVFTTRSVTQSQRVFNGACEILRKTCGFKEPGFIRTIDYLTQIVTLDPFAGMESSGVYACCASFLDTTHGLSAAQLPLESKRRDVKVLQLTDSEAFSVSIKVGNTPGSPNAFLEKLLGLPVTTRSWNTVVRLVQKHA</sequence>
<dbReference type="SUPFAM" id="SSF160379">
    <property type="entry name" value="SP0830-like"/>
    <property type="match status" value="1"/>
</dbReference>
<gene>
    <name evidence="1" type="ORF">AWB69_06790</name>
</gene>
<dbReference type="Proteomes" id="UP000054683">
    <property type="component" value="Unassembled WGS sequence"/>
</dbReference>
<dbReference type="PANTHER" id="PTHR36439:SF1">
    <property type="entry name" value="DUF1697 DOMAIN-CONTAINING PROTEIN"/>
    <property type="match status" value="1"/>
</dbReference>
<protein>
    <recommendedName>
        <fullName evidence="3">DUF1697 domain-containing protein</fullName>
    </recommendedName>
</protein>
<dbReference type="EMBL" id="FCOK02000064">
    <property type="protein sequence ID" value="SAL61134.1"/>
    <property type="molecule type" value="Genomic_DNA"/>
</dbReference>
<evidence type="ECO:0000313" key="1">
    <source>
        <dbReference type="EMBL" id="SAL61134.1"/>
    </source>
</evidence>
<dbReference type="RefSeq" id="WP_062091026.1">
    <property type="nucleotide sequence ID" value="NZ_FCOK02000064.1"/>
</dbReference>
<accession>A0A158IWW9</accession>
<name>A0A158IWW9_9BURK</name>
<dbReference type="InterPro" id="IPR012545">
    <property type="entry name" value="DUF1697"/>
</dbReference>
<organism evidence="1 2">
    <name type="scientific">Caballeronia udeis</name>
    <dbReference type="NCBI Taxonomy" id="1232866"/>
    <lineage>
        <taxon>Bacteria</taxon>
        <taxon>Pseudomonadati</taxon>
        <taxon>Pseudomonadota</taxon>
        <taxon>Betaproteobacteria</taxon>
        <taxon>Burkholderiales</taxon>
        <taxon>Burkholderiaceae</taxon>
        <taxon>Caballeronia</taxon>
    </lineage>
</organism>